<comment type="subcellular location">
    <subcellularLocation>
        <location evidence="1">Cell membrane</location>
        <topology evidence="1">Multi-pass membrane protein</topology>
    </subcellularLocation>
</comment>
<accession>A0A1F4TPC4</accession>
<evidence type="ECO:0000313" key="9">
    <source>
        <dbReference type="Proteomes" id="UP000177309"/>
    </source>
</evidence>
<protein>
    <recommendedName>
        <fullName evidence="10">Permease</fullName>
    </recommendedName>
</protein>
<reference evidence="8 9" key="1">
    <citation type="journal article" date="2016" name="Nat. Commun.">
        <title>Thousands of microbial genomes shed light on interconnected biogeochemical processes in an aquifer system.</title>
        <authorList>
            <person name="Anantharaman K."/>
            <person name="Brown C.T."/>
            <person name="Hug L.A."/>
            <person name="Sharon I."/>
            <person name="Castelle C.J."/>
            <person name="Probst A.J."/>
            <person name="Thomas B.C."/>
            <person name="Singh A."/>
            <person name="Wilkins M.J."/>
            <person name="Karaoz U."/>
            <person name="Brodie E.L."/>
            <person name="Williams K.H."/>
            <person name="Hubbard S.S."/>
            <person name="Banfield J.F."/>
        </authorList>
    </citation>
    <scope>NUCLEOTIDE SEQUENCE [LARGE SCALE GENOMIC DNA]</scope>
</reference>
<dbReference type="AlphaFoldDB" id="A0A1F4TPC4"/>
<proteinExistence type="inferred from homology"/>
<comment type="similarity">
    <text evidence="2">Belongs to the UPF0718 family.</text>
</comment>
<evidence type="ECO:0000256" key="3">
    <source>
        <dbReference type="ARBA" id="ARBA00022475"/>
    </source>
</evidence>
<evidence type="ECO:0000313" key="8">
    <source>
        <dbReference type="EMBL" id="OGC34439.1"/>
    </source>
</evidence>
<sequence length="144" mass="16515">MEQIIINFLMFLREMIVLLPLMFLLIGLFDVWVPREKIERHIGQGSGLAGMFWVILLATVQPGPLYGAFPVAYILYSKGARARNIFIYLGAFSCMAIPMYAFEIGFLGVKFWFLRLIFSLLVFVSIGFIMERCVGKDFKVREGE</sequence>
<evidence type="ECO:0000256" key="6">
    <source>
        <dbReference type="ARBA" id="ARBA00023136"/>
    </source>
</evidence>
<comment type="caution">
    <text evidence="8">The sequence shown here is derived from an EMBL/GenBank/DDBJ whole genome shotgun (WGS) entry which is preliminary data.</text>
</comment>
<gene>
    <name evidence="8" type="ORF">A2462_07665</name>
</gene>
<dbReference type="Proteomes" id="UP000177309">
    <property type="component" value="Unassembled WGS sequence"/>
</dbReference>
<keyword evidence="3" id="KW-1003">Cell membrane</keyword>
<organism evidence="8 9">
    <name type="scientific">candidate division WOR-1 bacterium RIFOXYC2_FULL_41_25</name>
    <dbReference type="NCBI Taxonomy" id="1802586"/>
    <lineage>
        <taxon>Bacteria</taxon>
        <taxon>Bacillati</taxon>
        <taxon>Saganbacteria</taxon>
    </lineage>
</organism>
<dbReference type="EMBL" id="MEUI01000016">
    <property type="protein sequence ID" value="OGC34439.1"/>
    <property type="molecule type" value="Genomic_DNA"/>
</dbReference>
<feature type="transmembrane region" description="Helical" evidence="7">
    <location>
        <begin position="52"/>
        <end position="76"/>
    </location>
</feature>
<dbReference type="InterPro" id="IPR005524">
    <property type="entry name" value="DUF318"/>
</dbReference>
<keyword evidence="6 7" id="KW-0472">Membrane</keyword>
<evidence type="ECO:0000256" key="2">
    <source>
        <dbReference type="ARBA" id="ARBA00006386"/>
    </source>
</evidence>
<dbReference type="GO" id="GO:0005886">
    <property type="term" value="C:plasma membrane"/>
    <property type="evidence" value="ECO:0007669"/>
    <property type="project" value="UniProtKB-SubCell"/>
</dbReference>
<evidence type="ECO:0000256" key="4">
    <source>
        <dbReference type="ARBA" id="ARBA00022692"/>
    </source>
</evidence>
<evidence type="ECO:0000256" key="1">
    <source>
        <dbReference type="ARBA" id="ARBA00004651"/>
    </source>
</evidence>
<dbReference type="Pfam" id="PF03773">
    <property type="entry name" value="ArsP_1"/>
    <property type="match status" value="1"/>
</dbReference>
<keyword evidence="5 7" id="KW-1133">Transmembrane helix</keyword>
<feature type="transmembrane region" description="Helical" evidence="7">
    <location>
        <begin position="112"/>
        <end position="130"/>
    </location>
</feature>
<name>A0A1F4TPC4_UNCSA</name>
<keyword evidence="4 7" id="KW-0812">Transmembrane</keyword>
<evidence type="ECO:0008006" key="10">
    <source>
        <dbReference type="Google" id="ProtNLM"/>
    </source>
</evidence>
<feature type="transmembrane region" description="Helical" evidence="7">
    <location>
        <begin position="85"/>
        <end position="106"/>
    </location>
</feature>
<evidence type="ECO:0000256" key="5">
    <source>
        <dbReference type="ARBA" id="ARBA00022989"/>
    </source>
</evidence>
<feature type="transmembrane region" description="Helical" evidence="7">
    <location>
        <begin position="12"/>
        <end position="32"/>
    </location>
</feature>
<evidence type="ECO:0000256" key="7">
    <source>
        <dbReference type="SAM" id="Phobius"/>
    </source>
</evidence>